<dbReference type="SUPFAM" id="SSF53335">
    <property type="entry name" value="S-adenosyl-L-methionine-dependent methyltransferases"/>
    <property type="match status" value="1"/>
</dbReference>
<evidence type="ECO:0000313" key="5">
    <source>
        <dbReference type="Proteomes" id="UP000515153"/>
    </source>
</evidence>
<reference evidence="6" key="2">
    <citation type="submission" date="2019-10" db="EMBL/GenBank/DDBJ databases">
        <authorList>
            <consortium name="NCBI Genome Project"/>
        </authorList>
    </citation>
    <scope>NUCLEOTIDE SEQUENCE</scope>
    <source>
        <strain evidence="6">NI907</strain>
    </source>
</reference>
<evidence type="ECO:0000313" key="6">
    <source>
        <dbReference type="RefSeq" id="XP_030984444.1"/>
    </source>
</evidence>
<dbReference type="InterPro" id="IPR050362">
    <property type="entry name" value="Cation-dep_OMT"/>
</dbReference>
<dbReference type="GO" id="GO:0032259">
    <property type="term" value="P:methylation"/>
    <property type="evidence" value="ECO:0007669"/>
    <property type="project" value="UniProtKB-KW"/>
</dbReference>
<keyword evidence="5" id="KW-1185">Reference proteome</keyword>
<dbReference type="Gene3D" id="3.40.50.150">
    <property type="entry name" value="Vaccinia Virus protein VP39"/>
    <property type="match status" value="1"/>
</dbReference>
<accession>A0A6P8BBL4</accession>
<dbReference type="Proteomes" id="UP000515153">
    <property type="component" value="Unplaced"/>
</dbReference>
<dbReference type="Pfam" id="PF01596">
    <property type="entry name" value="Methyltransf_3"/>
    <property type="match status" value="1"/>
</dbReference>
<evidence type="ECO:0000256" key="1">
    <source>
        <dbReference type="ARBA" id="ARBA00022603"/>
    </source>
</evidence>
<sequence>MCGLEPSFLQKNTEQKSVHTSYTPTAMLTSVLSFTSRQRKPANYPIHRKAEEAAAVTDYCTIHSDDISDNMKELWDWTVQNFTSADKMSSPLQGATFKFLAEWIQPKRVLEIGCFTGFSAMAWFEATVSTQAEITTLELDPDMIRASRRTIEHFGLDDRVKLLEGPAAESIETLTDPFDLIFVDANKDGYEGYVKQILDRGLLSVKGLILCDNVFARGMTIVPESNPELQGPQRTYWTENGKALDGFCKFCKTDPRIDVILLPVYDGLTLIKLKSS</sequence>
<dbReference type="RefSeq" id="XP_030984444.1">
    <property type="nucleotide sequence ID" value="XM_031123044.1"/>
</dbReference>
<reference evidence="6" key="1">
    <citation type="journal article" date="2019" name="Mol. Biol. Evol.">
        <title>Blast fungal genomes show frequent chromosomal changes, gene gains and losses, and effector gene turnover.</title>
        <authorList>
            <person name="Gomez Luciano L.B."/>
            <person name="Jason Tsai I."/>
            <person name="Chuma I."/>
            <person name="Tosa Y."/>
            <person name="Chen Y.H."/>
            <person name="Li J.Y."/>
            <person name="Li M.Y."/>
            <person name="Jade Lu M.Y."/>
            <person name="Nakayashiki H."/>
            <person name="Li W.H."/>
        </authorList>
    </citation>
    <scope>NUCLEOTIDE SEQUENCE</scope>
    <source>
        <strain evidence="6">NI907</strain>
    </source>
</reference>
<dbReference type="GO" id="GO:0008757">
    <property type="term" value="F:S-adenosylmethionine-dependent methyltransferase activity"/>
    <property type="evidence" value="ECO:0007669"/>
    <property type="project" value="TreeGrafter"/>
</dbReference>
<dbReference type="GO" id="GO:0008171">
    <property type="term" value="F:O-methyltransferase activity"/>
    <property type="evidence" value="ECO:0007669"/>
    <property type="project" value="InterPro"/>
</dbReference>
<proteinExistence type="inferred from homology"/>
<keyword evidence="2" id="KW-0808">Transferase</keyword>
<dbReference type="InterPro" id="IPR029063">
    <property type="entry name" value="SAM-dependent_MTases_sf"/>
</dbReference>
<evidence type="ECO:0008006" key="7">
    <source>
        <dbReference type="Google" id="ProtNLM"/>
    </source>
</evidence>
<comment type="similarity">
    <text evidence="4">Belongs to the class I-like SAM-binding methyltransferase superfamily. Cation-dependent O-methyltransferase family.</text>
</comment>
<gene>
    <name evidence="6" type="ORF">PgNI_02988</name>
</gene>
<dbReference type="CDD" id="cd02440">
    <property type="entry name" value="AdoMet_MTases"/>
    <property type="match status" value="1"/>
</dbReference>
<dbReference type="PROSITE" id="PS51682">
    <property type="entry name" value="SAM_OMT_I"/>
    <property type="match status" value="1"/>
</dbReference>
<dbReference type="InterPro" id="IPR002935">
    <property type="entry name" value="SAM_O-MeTrfase"/>
</dbReference>
<reference evidence="6" key="3">
    <citation type="submission" date="2025-08" db="UniProtKB">
        <authorList>
            <consortium name="RefSeq"/>
        </authorList>
    </citation>
    <scope>IDENTIFICATION</scope>
    <source>
        <strain evidence="6">NI907</strain>
    </source>
</reference>
<organism evidence="5 6">
    <name type="scientific">Pyricularia grisea</name>
    <name type="common">Crabgrass-specific blast fungus</name>
    <name type="synonym">Magnaporthe grisea</name>
    <dbReference type="NCBI Taxonomy" id="148305"/>
    <lineage>
        <taxon>Eukaryota</taxon>
        <taxon>Fungi</taxon>
        <taxon>Dikarya</taxon>
        <taxon>Ascomycota</taxon>
        <taxon>Pezizomycotina</taxon>
        <taxon>Sordariomycetes</taxon>
        <taxon>Sordariomycetidae</taxon>
        <taxon>Magnaporthales</taxon>
        <taxon>Pyriculariaceae</taxon>
        <taxon>Pyricularia</taxon>
    </lineage>
</organism>
<dbReference type="AlphaFoldDB" id="A0A6P8BBL4"/>
<dbReference type="PANTHER" id="PTHR10509">
    <property type="entry name" value="O-METHYLTRANSFERASE-RELATED"/>
    <property type="match status" value="1"/>
</dbReference>
<keyword evidence="3" id="KW-0949">S-adenosyl-L-methionine</keyword>
<protein>
    <recommendedName>
        <fullName evidence="7">O-methyltransferase-like protein</fullName>
    </recommendedName>
</protein>
<evidence type="ECO:0000256" key="3">
    <source>
        <dbReference type="ARBA" id="ARBA00022691"/>
    </source>
</evidence>
<dbReference type="PANTHER" id="PTHR10509:SF14">
    <property type="entry name" value="CAFFEOYL-COA O-METHYLTRANSFERASE 3-RELATED"/>
    <property type="match status" value="1"/>
</dbReference>
<evidence type="ECO:0000256" key="2">
    <source>
        <dbReference type="ARBA" id="ARBA00022679"/>
    </source>
</evidence>
<dbReference type="KEGG" id="pgri:PgNI_02988"/>
<dbReference type="GeneID" id="41957955"/>
<name>A0A6P8BBL4_PYRGI</name>
<keyword evidence="1" id="KW-0489">Methyltransferase</keyword>
<evidence type="ECO:0000256" key="4">
    <source>
        <dbReference type="ARBA" id="ARBA00023453"/>
    </source>
</evidence>